<dbReference type="GO" id="GO:0005886">
    <property type="term" value="C:plasma membrane"/>
    <property type="evidence" value="ECO:0007669"/>
    <property type="project" value="UniProtKB-SubCell"/>
</dbReference>
<dbReference type="InterPro" id="IPR047196">
    <property type="entry name" value="YidC_ALB_C"/>
</dbReference>
<evidence type="ECO:0000256" key="11">
    <source>
        <dbReference type="SAM" id="Phobius"/>
    </source>
</evidence>
<keyword evidence="2" id="KW-0813">Transport</keyword>
<feature type="compositionally biased region" description="Low complexity" evidence="10">
    <location>
        <begin position="275"/>
        <end position="296"/>
    </location>
</feature>
<evidence type="ECO:0000256" key="6">
    <source>
        <dbReference type="ARBA" id="ARBA00022989"/>
    </source>
</evidence>
<keyword evidence="5" id="KW-0653">Protein transport</keyword>
<dbReference type="GO" id="GO:0015031">
    <property type="term" value="P:protein transport"/>
    <property type="evidence" value="ECO:0007669"/>
    <property type="project" value="UniProtKB-KW"/>
</dbReference>
<feature type="domain" description="Membrane insertase YidC/Oxa/ALB C-terminal" evidence="12">
    <location>
        <begin position="26"/>
        <end position="233"/>
    </location>
</feature>
<organism evidence="13 14">
    <name type="scientific">Fischerella thermalis CCMEE 5330</name>
    <dbReference type="NCBI Taxonomy" id="2019670"/>
    <lineage>
        <taxon>Bacteria</taxon>
        <taxon>Bacillati</taxon>
        <taxon>Cyanobacteriota</taxon>
        <taxon>Cyanophyceae</taxon>
        <taxon>Nostocales</taxon>
        <taxon>Hapalosiphonaceae</taxon>
        <taxon>Fischerella</taxon>
    </lineage>
</organism>
<dbReference type="Proteomes" id="UP000234966">
    <property type="component" value="Unassembled WGS sequence"/>
</dbReference>
<comment type="similarity">
    <text evidence="9">Belongs to the OXA1/ALB3/YidC family.</text>
</comment>
<feature type="transmembrane region" description="Helical" evidence="11">
    <location>
        <begin position="203"/>
        <end position="225"/>
    </location>
</feature>
<dbReference type="AlphaFoldDB" id="A0A2N6MN92"/>
<dbReference type="GO" id="GO:0032977">
    <property type="term" value="F:membrane insertase activity"/>
    <property type="evidence" value="ECO:0007669"/>
    <property type="project" value="InterPro"/>
</dbReference>
<feature type="transmembrane region" description="Helical" evidence="11">
    <location>
        <begin position="12"/>
        <end position="38"/>
    </location>
</feature>
<dbReference type="Pfam" id="PF02096">
    <property type="entry name" value="60KD_IMP"/>
    <property type="match status" value="1"/>
</dbReference>
<evidence type="ECO:0000256" key="5">
    <source>
        <dbReference type="ARBA" id="ARBA00022927"/>
    </source>
</evidence>
<dbReference type="EMBL" id="NMQI01000031">
    <property type="protein sequence ID" value="PMB48263.1"/>
    <property type="molecule type" value="Genomic_DNA"/>
</dbReference>
<name>A0A2N6MN92_9CYAN</name>
<feature type="region of interest" description="Disordered" evidence="10">
    <location>
        <begin position="252"/>
        <end position="296"/>
    </location>
</feature>
<evidence type="ECO:0000256" key="8">
    <source>
        <dbReference type="ARBA" id="ARBA00023186"/>
    </source>
</evidence>
<sequence length="296" mass="32744">MWDLIFNPLITLMMWLYGVLGNNIIAGIVVLTLLIRLATYPLTIQQMRSARRTQELQPAIKKLQEKYKDDREKLSQAQMALYREHGVNPLGGCLPLLIQYPILIAMYQAIYYALASTPYQLIDLSQRLLVTDLARLIPLENMWLGMDLTKAPTPPGNPWYALVLPALVMITTWLQFKVSVPAPSGPPDPNDQAANITRSMGTIMPIMFGFLSLSFSVGLSVYFIVSNVVGILQYSPQVKALTDRLFPEKPRTAPRVEDTIAAMATSPVRSPKPAPAKASGGAKTPKTAGKSYGKKK</sequence>
<keyword evidence="6 11" id="KW-1133">Transmembrane helix</keyword>
<gene>
    <name evidence="13" type="ORF">CEN41_01645</name>
</gene>
<keyword evidence="7 11" id="KW-0472">Membrane</keyword>
<evidence type="ECO:0000256" key="3">
    <source>
        <dbReference type="ARBA" id="ARBA00022475"/>
    </source>
</evidence>
<evidence type="ECO:0000256" key="4">
    <source>
        <dbReference type="ARBA" id="ARBA00022692"/>
    </source>
</evidence>
<evidence type="ECO:0000256" key="1">
    <source>
        <dbReference type="ARBA" id="ARBA00004429"/>
    </source>
</evidence>
<keyword evidence="3" id="KW-1003">Cell membrane</keyword>
<reference evidence="13 14" key="1">
    <citation type="submission" date="2017-07" db="EMBL/GenBank/DDBJ databases">
        <title>Genomes of Fischerella (Mastigocladus) sp. strains.</title>
        <authorList>
            <person name="Miller S.R."/>
        </authorList>
    </citation>
    <scope>NUCLEOTIDE SEQUENCE [LARGE SCALE GENOMIC DNA]</scope>
    <source>
        <strain evidence="13 14">CCMEE 5330</strain>
    </source>
</reference>
<dbReference type="NCBIfam" id="TIGR03592">
    <property type="entry name" value="yidC_oxa1_cterm"/>
    <property type="match status" value="1"/>
</dbReference>
<evidence type="ECO:0000259" key="12">
    <source>
        <dbReference type="Pfam" id="PF02096"/>
    </source>
</evidence>
<keyword evidence="8" id="KW-0143">Chaperone</keyword>
<evidence type="ECO:0000256" key="10">
    <source>
        <dbReference type="SAM" id="MobiDB-lite"/>
    </source>
</evidence>
<dbReference type="InterPro" id="IPR028055">
    <property type="entry name" value="YidC/Oxa/ALB_C"/>
</dbReference>
<evidence type="ECO:0000256" key="2">
    <source>
        <dbReference type="ARBA" id="ARBA00022448"/>
    </source>
</evidence>
<evidence type="ECO:0000256" key="7">
    <source>
        <dbReference type="ARBA" id="ARBA00023136"/>
    </source>
</evidence>
<dbReference type="PANTHER" id="PTHR12428:SF65">
    <property type="entry name" value="CYTOCHROME C OXIDASE ASSEMBLY PROTEIN COX18, MITOCHONDRIAL"/>
    <property type="match status" value="1"/>
</dbReference>
<dbReference type="GO" id="GO:0051205">
    <property type="term" value="P:protein insertion into membrane"/>
    <property type="evidence" value="ECO:0007669"/>
    <property type="project" value="TreeGrafter"/>
</dbReference>
<accession>A0A2N6MN92</accession>
<comment type="subcellular location">
    <subcellularLocation>
        <location evidence="1">Cell inner membrane</location>
        <topology evidence="1">Multi-pass membrane protein</topology>
    </subcellularLocation>
    <subcellularLocation>
        <location evidence="9">Membrane</location>
        <topology evidence="9">Multi-pass membrane protein</topology>
    </subcellularLocation>
</comment>
<dbReference type="CDD" id="cd20070">
    <property type="entry name" value="5TM_YidC_Alb3"/>
    <property type="match status" value="1"/>
</dbReference>
<keyword evidence="4 9" id="KW-0812">Transmembrane</keyword>
<protein>
    <recommendedName>
        <fullName evidence="12">Membrane insertase YidC/Oxa/ALB C-terminal domain-containing protein</fullName>
    </recommendedName>
</protein>
<feature type="transmembrane region" description="Helical" evidence="11">
    <location>
        <begin position="159"/>
        <end position="176"/>
    </location>
</feature>
<evidence type="ECO:0000313" key="13">
    <source>
        <dbReference type="EMBL" id="PMB48263.1"/>
    </source>
</evidence>
<proteinExistence type="inferred from homology"/>
<dbReference type="PANTHER" id="PTHR12428">
    <property type="entry name" value="OXA1"/>
    <property type="match status" value="1"/>
</dbReference>
<evidence type="ECO:0000256" key="9">
    <source>
        <dbReference type="RuleBase" id="RU003945"/>
    </source>
</evidence>
<comment type="caution">
    <text evidence="13">The sequence shown here is derived from an EMBL/GenBank/DDBJ whole genome shotgun (WGS) entry which is preliminary data.</text>
</comment>
<evidence type="ECO:0000313" key="14">
    <source>
        <dbReference type="Proteomes" id="UP000234966"/>
    </source>
</evidence>
<dbReference type="InterPro" id="IPR001708">
    <property type="entry name" value="YidC/ALB3/OXA1/COX18"/>
</dbReference>